<dbReference type="AlphaFoldDB" id="A0A0R0L5M0"/>
<evidence type="ECO:0000313" key="3">
    <source>
        <dbReference type="Proteomes" id="UP000008827"/>
    </source>
</evidence>
<sequence length="68" mass="7898">MIKFLNLLSSSFDYMWWRKIKCIQIQTDGSRLMAVRTCTDVNRGAGLRVNTVLQWHDGDWAKGSHVQN</sequence>
<dbReference type="Proteomes" id="UP000008827">
    <property type="component" value="Chromosome 2"/>
</dbReference>
<accession>A0A0R0L5M0</accession>
<reference evidence="1 2" key="1">
    <citation type="journal article" date="2010" name="Nature">
        <title>Genome sequence of the palaeopolyploid soybean.</title>
        <authorList>
            <person name="Schmutz J."/>
            <person name="Cannon S.B."/>
            <person name="Schlueter J."/>
            <person name="Ma J."/>
            <person name="Mitros T."/>
            <person name="Nelson W."/>
            <person name="Hyten D.L."/>
            <person name="Song Q."/>
            <person name="Thelen J.J."/>
            <person name="Cheng J."/>
            <person name="Xu D."/>
            <person name="Hellsten U."/>
            <person name="May G.D."/>
            <person name="Yu Y."/>
            <person name="Sakurai T."/>
            <person name="Umezawa T."/>
            <person name="Bhattacharyya M.K."/>
            <person name="Sandhu D."/>
            <person name="Valliyodan B."/>
            <person name="Lindquist E."/>
            <person name="Peto M."/>
            <person name="Grant D."/>
            <person name="Shu S."/>
            <person name="Goodstein D."/>
            <person name="Barry K."/>
            <person name="Futrell-Griggs M."/>
            <person name="Abernathy B."/>
            <person name="Du J."/>
            <person name="Tian Z."/>
            <person name="Zhu L."/>
            <person name="Gill N."/>
            <person name="Joshi T."/>
            <person name="Libault M."/>
            <person name="Sethuraman A."/>
            <person name="Zhang X.-C."/>
            <person name="Shinozaki K."/>
            <person name="Nguyen H.T."/>
            <person name="Wing R.A."/>
            <person name="Cregan P."/>
            <person name="Specht J."/>
            <person name="Grimwood J."/>
            <person name="Rokhsar D."/>
            <person name="Stacey G."/>
            <person name="Shoemaker R.C."/>
            <person name="Jackson S.A."/>
        </authorList>
    </citation>
    <scope>NUCLEOTIDE SEQUENCE</scope>
    <source>
        <strain evidence="2">cv. Williams 82</strain>
        <tissue evidence="1">Callus</tissue>
    </source>
</reference>
<gene>
    <name evidence="1" type="ORF">GLYMA_02G132300</name>
</gene>
<dbReference type="InParanoid" id="A0A0R0L5M0"/>
<name>A0A0R0L5M0_SOYBN</name>
<dbReference type="EMBL" id="CM000835">
    <property type="protein sequence ID" value="KRH71140.1"/>
    <property type="molecule type" value="Genomic_DNA"/>
</dbReference>
<dbReference type="EnsemblPlants" id="KRH71140">
    <property type="protein sequence ID" value="KRH71140"/>
    <property type="gene ID" value="GLYMA_02G132300"/>
</dbReference>
<protein>
    <submittedName>
        <fullName evidence="1 2">Uncharacterized protein</fullName>
    </submittedName>
</protein>
<organism evidence="1">
    <name type="scientific">Glycine max</name>
    <name type="common">Soybean</name>
    <name type="synonym">Glycine hispida</name>
    <dbReference type="NCBI Taxonomy" id="3847"/>
    <lineage>
        <taxon>Eukaryota</taxon>
        <taxon>Viridiplantae</taxon>
        <taxon>Streptophyta</taxon>
        <taxon>Embryophyta</taxon>
        <taxon>Tracheophyta</taxon>
        <taxon>Spermatophyta</taxon>
        <taxon>Magnoliopsida</taxon>
        <taxon>eudicotyledons</taxon>
        <taxon>Gunneridae</taxon>
        <taxon>Pentapetalae</taxon>
        <taxon>rosids</taxon>
        <taxon>fabids</taxon>
        <taxon>Fabales</taxon>
        <taxon>Fabaceae</taxon>
        <taxon>Papilionoideae</taxon>
        <taxon>50 kb inversion clade</taxon>
        <taxon>NPAAA clade</taxon>
        <taxon>indigoferoid/millettioid clade</taxon>
        <taxon>Phaseoleae</taxon>
        <taxon>Glycine</taxon>
        <taxon>Glycine subgen. Soja</taxon>
    </lineage>
</organism>
<evidence type="ECO:0000313" key="2">
    <source>
        <dbReference type="EnsemblPlants" id="KRH71140"/>
    </source>
</evidence>
<evidence type="ECO:0000313" key="1">
    <source>
        <dbReference type="EMBL" id="KRH71140.1"/>
    </source>
</evidence>
<proteinExistence type="predicted"/>
<reference evidence="2" key="2">
    <citation type="submission" date="2018-02" db="UniProtKB">
        <authorList>
            <consortium name="EnsemblPlants"/>
        </authorList>
    </citation>
    <scope>IDENTIFICATION</scope>
    <source>
        <strain evidence="2">Williams 82</strain>
    </source>
</reference>
<dbReference type="Gramene" id="KRH71140">
    <property type="protein sequence ID" value="KRH71140"/>
    <property type="gene ID" value="GLYMA_02G132300"/>
</dbReference>
<keyword evidence="3" id="KW-1185">Reference proteome</keyword>
<reference evidence="1" key="3">
    <citation type="submission" date="2018-07" db="EMBL/GenBank/DDBJ databases">
        <title>WGS assembly of Glycine max.</title>
        <authorList>
            <person name="Schmutz J."/>
            <person name="Cannon S."/>
            <person name="Schlueter J."/>
            <person name="Ma J."/>
            <person name="Mitros T."/>
            <person name="Nelson W."/>
            <person name="Hyten D."/>
            <person name="Song Q."/>
            <person name="Thelen J."/>
            <person name="Cheng J."/>
            <person name="Xu D."/>
            <person name="Hellsten U."/>
            <person name="May G."/>
            <person name="Yu Y."/>
            <person name="Sakurai T."/>
            <person name="Umezawa T."/>
            <person name="Bhattacharyya M."/>
            <person name="Sandhu D."/>
            <person name="Valliyodan B."/>
            <person name="Lindquist E."/>
            <person name="Peto M."/>
            <person name="Grant D."/>
            <person name="Shu S."/>
            <person name="Goodstein D."/>
            <person name="Barry K."/>
            <person name="Futrell-Griggs M."/>
            <person name="Abernathy B."/>
            <person name="Du J."/>
            <person name="Tian Z."/>
            <person name="Zhu L."/>
            <person name="Gill N."/>
            <person name="Joshi T."/>
            <person name="Libault M."/>
            <person name="Sethuraman A."/>
            <person name="Zhang X."/>
            <person name="Shinozaki K."/>
            <person name="Nguyen H."/>
            <person name="Wing R."/>
            <person name="Cregan P."/>
            <person name="Specht J."/>
            <person name="Grimwood J."/>
            <person name="Rokhsar D."/>
            <person name="Stacey G."/>
            <person name="Shoemaker R."/>
            <person name="Jackson S."/>
        </authorList>
    </citation>
    <scope>NUCLEOTIDE SEQUENCE</scope>
    <source>
        <tissue evidence="1">Callus</tissue>
    </source>
</reference>